<dbReference type="Proteomes" id="UP000077824">
    <property type="component" value="Chromosome"/>
</dbReference>
<dbReference type="InterPro" id="IPR058074">
    <property type="entry name" value="Bacteriocin-like"/>
</dbReference>
<organism evidence="1 2">
    <name type="scientific">Chryseobacterium glaciei</name>
    <dbReference type="NCBI Taxonomy" id="1685010"/>
    <lineage>
        <taxon>Bacteria</taxon>
        <taxon>Pseudomonadati</taxon>
        <taxon>Bacteroidota</taxon>
        <taxon>Flavobacteriia</taxon>
        <taxon>Flavobacteriales</taxon>
        <taxon>Weeksellaceae</taxon>
        <taxon>Chryseobacterium group</taxon>
        <taxon>Chryseobacterium</taxon>
    </lineage>
</organism>
<dbReference type="STRING" id="1685010.A0O34_05950"/>
<proteinExistence type="predicted"/>
<dbReference type="NCBIfam" id="NF047798">
    <property type="entry name" value="leader_Chryseo"/>
    <property type="match status" value="1"/>
</dbReference>
<dbReference type="EMBL" id="CP015199">
    <property type="protein sequence ID" value="ANF50080.1"/>
    <property type="molecule type" value="Genomic_DNA"/>
</dbReference>
<gene>
    <name evidence="1" type="ORF">A0O34_05950</name>
</gene>
<accession>A0A172XT69</accession>
<protein>
    <recommendedName>
        <fullName evidence="3">Bacteriocin</fullName>
    </recommendedName>
</protein>
<reference evidence="1 2" key="1">
    <citation type="submission" date="2016-04" db="EMBL/GenBank/DDBJ databases">
        <title>Complete Genome Sequence of Chryseobacterium sp. IHBB 10212.</title>
        <authorList>
            <person name="Pal M."/>
            <person name="Swarnkar M.K."/>
            <person name="Kaushal K."/>
            <person name="Chhibber S."/>
            <person name="Singh A.K."/>
            <person name="Gulati A."/>
        </authorList>
    </citation>
    <scope>NUCLEOTIDE SEQUENCE [LARGE SCALE GENOMIC DNA]</scope>
    <source>
        <strain evidence="1 2">IHBB 10212</strain>
    </source>
</reference>
<dbReference type="OrthoDB" id="1264086at2"/>
<sequence>MKNLKKLSRENLKTVKGGITEECARGQAASTACFTTLAACEATFSDPDFNFCIRYCNKYCY</sequence>
<dbReference type="KEGG" id="chh:A0O34_05950"/>
<name>A0A172XT69_9FLAO</name>
<dbReference type="RefSeq" id="WP_066752449.1">
    <property type="nucleotide sequence ID" value="NZ_CP015199.1"/>
</dbReference>
<dbReference type="AlphaFoldDB" id="A0A172XT69"/>
<keyword evidence="2" id="KW-1185">Reference proteome</keyword>
<evidence type="ECO:0000313" key="2">
    <source>
        <dbReference type="Proteomes" id="UP000077824"/>
    </source>
</evidence>
<evidence type="ECO:0000313" key="1">
    <source>
        <dbReference type="EMBL" id="ANF50080.1"/>
    </source>
</evidence>
<evidence type="ECO:0008006" key="3">
    <source>
        <dbReference type="Google" id="ProtNLM"/>
    </source>
</evidence>